<dbReference type="InterPro" id="IPR050950">
    <property type="entry name" value="HTH-type_LysR_regulators"/>
</dbReference>
<dbReference type="GO" id="GO:0003700">
    <property type="term" value="F:DNA-binding transcription factor activity"/>
    <property type="evidence" value="ECO:0007669"/>
    <property type="project" value="InterPro"/>
</dbReference>
<dbReference type="PANTHER" id="PTHR30419">
    <property type="entry name" value="HTH-TYPE TRANSCRIPTIONAL REGULATOR YBHD"/>
    <property type="match status" value="1"/>
</dbReference>
<evidence type="ECO:0000256" key="4">
    <source>
        <dbReference type="ARBA" id="ARBA00023163"/>
    </source>
</evidence>
<dbReference type="Gene3D" id="3.40.190.290">
    <property type="match status" value="1"/>
</dbReference>
<keyword evidence="4" id="KW-0804">Transcription</keyword>
<dbReference type="PANTHER" id="PTHR30419:SF8">
    <property type="entry name" value="NITROGEN ASSIMILATION TRANSCRIPTIONAL ACTIVATOR-RELATED"/>
    <property type="match status" value="1"/>
</dbReference>
<dbReference type="GO" id="GO:0005829">
    <property type="term" value="C:cytosol"/>
    <property type="evidence" value="ECO:0007669"/>
    <property type="project" value="TreeGrafter"/>
</dbReference>
<comment type="similarity">
    <text evidence="1">Belongs to the LysR transcriptional regulatory family.</text>
</comment>
<evidence type="ECO:0000313" key="6">
    <source>
        <dbReference type="EMBL" id="SDV47378.1"/>
    </source>
</evidence>
<proteinExistence type="inferred from homology"/>
<keyword evidence="2" id="KW-0805">Transcription regulation</keyword>
<evidence type="ECO:0000256" key="3">
    <source>
        <dbReference type="ARBA" id="ARBA00023125"/>
    </source>
</evidence>
<dbReference type="GO" id="GO:0003677">
    <property type="term" value="F:DNA binding"/>
    <property type="evidence" value="ECO:0007669"/>
    <property type="project" value="UniProtKB-KW"/>
</dbReference>
<dbReference type="InterPro" id="IPR036390">
    <property type="entry name" value="WH_DNA-bd_sf"/>
</dbReference>
<dbReference type="PROSITE" id="PS50931">
    <property type="entry name" value="HTH_LYSR"/>
    <property type="match status" value="1"/>
</dbReference>
<dbReference type="FunFam" id="1.10.10.10:FF:000001">
    <property type="entry name" value="LysR family transcriptional regulator"/>
    <property type="match status" value="1"/>
</dbReference>
<dbReference type="InterPro" id="IPR000847">
    <property type="entry name" value="LysR_HTH_N"/>
</dbReference>
<accession>A0A1H2PLL3</accession>
<sequence length="306" mass="32987">MLHALALRYFIEVARTGSLAAASEALHVAVSAISRQIAKLEREVGTPLFDRMPRGMVLTESGEALARYARRTLLEGDAVLDDIAAAHALGGRIVRIGCTEGFTRTFMPSVLAEHHAAEPHARFMLRSGTPAQVEQWIATGEVDIGLAFGTIHSEAVGVYFSIAAPVCALMPPSHPLSARSSLSLDDLLAHPLVLLDRGTTVRQLLDWCCAARGVQFEPVLTSNDSSVLHHFAALTGAITLGSRLALVDVAGPSSLVARAIDEPLLANRRLQVMVMENRRLPSGVERFLARLVATLRNDTGKTHDRQ</sequence>
<dbReference type="InterPro" id="IPR005119">
    <property type="entry name" value="LysR_subst-bd"/>
</dbReference>
<reference evidence="7" key="1">
    <citation type="submission" date="2016-09" db="EMBL/GenBank/DDBJ databases">
        <authorList>
            <person name="Varghese N."/>
            <person name="Submissions S."/>
        </authorList>
    </citation>
    <scope>NUCLEOTIDE SEQUENCE [LARGE SCALE GENOMIC DNA]</scope>
    <source>
        <strain evidence="7">JS23</strain>
    </source>
</reference>
<dbReference type="Pfam" id="PF03466">
    <property type="entry name" value="LysR_substrate"/>
    <property type="match status" value="1"/>
</dbReference>
<evidence type="ECO:0000313" key="7">
    <source>
        <dbReference type="Proteomes" id="UP000243719"/>
    </source>
</evidence>
<evidence type="ECO:0000256" key="2">
    <source>
        <dbReference type="ARBA" id="ARBA00023015"/>
    </source>
</evidence>
<evidence type="ECO:0000256" key="1">
    <source>
        <dbReference type="ARBA" id="ARBA00009437"/>
    </source>
</evidence>
<dbReference type="Gene3D" id="1.10.10.10">
    <property type="entry name" value="Winged helix-like DNA-binding domain superfamily/Winged helix DNA-binding domain"/>
    <property type="match status" value="1"/>
</dbReference>
<dbReference type="SUPFAM" id="SSF46785">
    <property type="entry name" value="Winged helix' DNA-binding domain"/>
    <property type="match status" value="1"/>
</dbReference>
<keyword evidence="7" id="KW-1185">Reference proteome</keyword>
<name>A0A1H2PLL3_9BURK</name>
<dbReference type="PRINTS" id="PR00039">
    <property type="entry name" value="HTHLYSR"/>
</dbReference>
<feature type="domain" description="HTH lysR-type" evidence="5">
    <location>
        <begin position="7"/>
        <end position="59"/>
    </location>
</feature>
<dbReference type="STRING" id="1770053.SAMN05216551_102529"/>
<dbReference type="SUPFAM" id="SSF53850">
    <property type="entry name" value="Periplasmic binding protein-like II"/>
    <property type="match status" value="1"/>
</dbReference>
<gene>
    <name evidence="6" type="ORF">SAMN05216551_102529</name>
</gene>
<dbReference type="Pfam" id="PF00126">
    <property type="entry name" value="HTH_1"/>
    <property type="match status" value="1"/>
</dbReference>
<dbReference type="AlphaFoldDB" id="A0A1H2PLL3"/>
<keyword evidence="3 6" id="KW-0238">DNA-binding</keyword>
<dbReference type="EMBL" id="FNLO01000002">
    <property type="protein sequence ID" value="SDV47378.1"/>
    <property type="molecule type" value="Genomic_DNA"/>
</dbReference>
<dbReference type="OrthoDB" id="8839922at2"/>
<organism evidence="6 7">
    <name type="scientific">Chitinasiproducens palmae</name>
    <dbReference type="NCBI Taxonomy" id="1770053"/>
    <lineage>
        <taxon>Bacteria</taxon>
        <taxon>Pseudomonadati</taxon>
        <taxon>Pseudomonadota</taxon>
        <taxon>Betaproteobacteria</taxon>
        <taxon>Burkholderiales</taxon>
        <taxon>Burkholderiaceae</taxon>
        <taxon>Chitinasiproducens</taxon>
    </lineage>
</organism>
<evidence type="ECO:0000259" key="5">
    <source>
        <dbReference type="PROSITE" id="PS50931"/>
    </source>
</evidence>
<dbReference type="Proteomes" id="UP000243719">
    <property type="component" value="Unassembled WGS sequence"/>
</dbReference>
<protein>
    <submittedName>
        <fullName evidence="6">DNA-binding transcriptional regulator, LysR family</fullName>
    </submittedName>
</protein>
<dbReference type="RefSeq" id="WP_091906041.1">
    <property type="nucleotide sequence ID" value="NZ_FNLO01000002.1"/>
</dbReference>
<dbReference type="InterPro" id="IPR036388">
    <property type="entry name" value="WH-like_DNA-bd_sf"/>
</dbReference>